<proteinExistence type="predicted"/>
<reference evidence="1 2" key="1">
    <citation type="submission" date="2020-08" db="EMBL/GenBank/DDBJ databases">
        <authorList>
            <person name="Seo M.-J."/>
        </authorList>
    </citation>
    <scope>NUCLEOTIDE SEQUENCE [LARGE SCALE GENOMIC DNA]</scope>
    <source>
        <strain evidence="1 2">KIGAM211</strain>
    </source>
</reference>
<keyword evidence="2" id="KW-1185">Reference proteome</keyword>
<protein>
    <submittedName>
        <fullName evidence="1">Uncharacterized protein</fullName>
    </submittedName>
</protein>
<evidence type="ECO:0000313" key="1">
    <source>
        <dbReference type="EMBL" id="MBB6629105.1"/>
    </source>
</evidence>
<dbReference type="RefSeq" id="WP_185254094.1">
    <property type="nucleotide sequence ID" value="NZ_JACKXE010000001.1"/>
</dbReference>
<name>A0A7X0RKW7_9ACTN</name>
<gene>
    <name evidence="1" type="ORF">H5V45_17390</name>
</gene>
<evidence type="ECO:0000313" key="2">
    <source>
        <dbReference type="Proteomes" id="UP000523955"/>
    </source>
</evidence>
<comment type="caution">
    <text evidence="1">The sequence shown here is derived from an EMBL/GenBank/DDBJ whole genome shotgun (WGS) entry which is preliminary data.</text>
</comment>
<accession>A0A7X0RKW7</accession>
<dbReference type="EMBL" id="JACKXE010000001">
    <property type="protein sequence ID" value="MBB6629105.1"/>
    <property type="molecule type" value="Genomic_DNA"/>
</dbReference>
<sequence length="76" mass="7833">MMITKNPMTAPAISTAASTFVMPISGIDLGYSRACTTAVATSVVRDRKAVTTVMGADQGVVPASFPGSTAWRPPNC</sequence>
<dbReference type="Proteomes" id="UP000523955">
    <property type="component" value="Unassembled WGS sequence"/>
</dbReference>
<organism evidence="1 2">
    <name type="scientific">Nocardioides luti</name>
    <dbReference type="NCBI Taxonomy" id="2761101"/>
    <lineage>
        <taxon>Bacteria</taxon>
        <taxon>Bacillati</taxon>
        <taxon>Actinomycetota</taxon>
        <taxon>Actinomycetes</taxon>
        <taxon>Propionibacteriales</taxon>
        <taxon>Nocardioidaceae</taxon>
        <taxon>Nocardioides</taxon>
    </lineage>
</organism>
<dbReference type="AlphaFoldDB" id="A0A7X0RKW7"/>